<dbReference type="Proteomes" id="UP001519306">
    <property type="component" value="Unassembled WGS sequence"/>
</dbReference>
<evidence type="ECO:0000256" key="1">
    <source>
        <dbReference type="SAM" id="Phobius"/>
    </source>
</evidence>
<evidence type="ECO:0000313" key="2">
    <source>
        <dbReference type="EMBL" id="MBP2024492.1"/>
    </source>
</evidence>
<feature type="transmembrane region" description="Helical" evidence="1">
    <location>
        <begin position="42"/>
        <end position="63"/>
    </location>
</feature>
<name>A0ABS4K9N2_9FIRM</name>
<accession>A0ABS4K9N2</accession>
<feature type="transmembrane region" description="Helical" evidence="1">
    <location>
        <begin position="75"/>
        <end position="98"/>
    </location>
</feature>
<keyword evidence="1" id="KW-0812">Transmembrane</keyword>
<feature type="transmembrane region" description="Helical" evidence="1">
    <location>
        <begin position="12"/>
        <end position="30"/>
    </location>
</feature>
<comment type="caution">
    <text evidence="2">The sequence shown here is derived from an EMBL/GenBank/DDBJ whole genome shotgun (WGS) entry which is preliminary data.</text>
</comment>
<keyword evidence="3" id="KW-1185">Reference proteome</keyword>
<reference evidence="2 3" key="1">
    <citation type="submission" date="2021-03" db="EMBL/GenBank/DDBJ databases">
        <title>Genomic Encyclopedia of Type Strains, Phase IV (KMG-IV): sequencing the most valuable type-strain genomes for metagenomic binning, comparative biology and taxonomic classification.</title>
        <authorList>
            <person name="Goeker M."/>
        </authorList>
    </citation>
    <scope>NUCLEOTIDE SEQUENCE [LARGE SCALE GENOMIC DNA]</scope>
    <source>
        <strain evidence="2 3">DSM 27563</strain>
    </source>
</reference>
<keyword evidence="1" id="KW-0472">Membrane</keyword>
<proteinExistence type="predicted"/>
<protein>
    <submittedName>
        <fullName evidence="2">ABC-type iron transport system FetAB permease component</fullName>
    </submittedName>
</protein>
<sequence>MRFKNSKIYFLQRILMSFAYLIYFLALYLKRRVLSVDFFNKISFYFGALYFIFLIVLFILTNYNFKINRPIKKYLNYFIIIYFIDVFSVLLFTLLVFLSL</sequence>
<gene>
    <name evidence="2" type="ORF">J2Z71_000007</name>
</gene>
<evidence type="ECO:0000313" key="3">
    <source>
        <dbReference type="Proteomes" id="UP001519306"/>
    </source>
</evidence>
<organism evidence="2 3">
    <name type="scientific">Peptoniphilus stercorisuis</name>
    <dbReference type="NCBI Taxonomy" id="1436965"/>
    <lineage>
        <taxon>Bacteria</taxon>
        <taxon>Bacillati</taxon>
        <taxon>Bacillota</taxon>
        <taxon>Tissierellia</taxon>
        <taxon>Tissierellales</taxon>
        <taxon>Peptoniphilaceae</taxon>
        <taxon>Peptoniphilus</taxon>
    </lineage>
</organism>
<dbReference type="EMBL" id="JAGGLJ010000001">
    <property type="protein sequence ID" value="MBP2024492.1"/>
    <property type="molecule type" value="Genomic_DNA"/>
</dbReference>
<keyword evidence="1" id="KW-1133">Transmembrane helix</keyword>